<dbReference type="EMBL" id="LASV01000157">
    <property type="protein sequence ID" value="KKA22121.1"/>
    <property type="molecule type" value="Genomic_DNA"/>
</dbReference>
<protein>
    <recommendedName>
        <fullName evidence="7">4'-phosphopantetheinyl transferase domain-containing protein</fullName>
    </recommendedName>
</protein>
<evidence type="ECO:0000256" key="6">
    <source>
        <dbReference type="SAM" id="Phobius"/>
    </source>
</evidence>
<dbReference type="GO" id="GO:0000287">
    <property type="term" value="F:magnesium ion binding"/>
    <property type="evidence" value="ECO:0007669"/>
    <property type="project" value="InterPro"/>
</dbReference>
<comment type="subcellular location">
    <subcellularLocation>
        <location evidence="1">Mitochondrion membrane</location>
    </subcellularLocation>
</comment>
<name>A0A0F4YWB5_RASE3</name>
<evidence type="ECO:0000256" key="3">
    <source>
        <dbReference type="ARBA" id="ARBA00023128"/>
    </source>
</evidence>
<accession>A0A0F4YWB5</accession>
<keyword evidence="3" id="KW-0496">Mitochondrion</keyword>
<dbReference type="InterPro" id="IPR037143">
    <property type="entry name" value="4-PPantetheinyl_Trfase_dom_sf"/>
</dbReference>
<evidence type="ECO:0000256" key="4">
    <source>
        <dbReference type="ARBA" id="ARBA00023136"/>
    </source>
</evidence>
<feature type="region of interest" description="Disordered" evidence="5">
    <location>
        <begin position="200"/>
        <end position="219"/>
    </location>
</feature>
<dbReference type="HAMAP" id="MF_00101">
    <property type="entry name" value="AcpS"/>
    <property type="match status" value="1"/>
</dbReference>
<dbReference type="GO" id="GO:0006633">
    <property type="term" value="P:fatty acid biosynthetic process"/>
    <property type="evidence" value="ECO:0007669"/>
    <property type="project" value="InterPro"/>
</dbReference>
<evidence type="ECO:0000313" key="8">
    <source>
        <dbReference type="EMBL" id="KKA22121.1"/>
    </source>
</evidence>
<keyword evidence="6" id="KW-0812">Transmembrane</keyword>
<dbReference type="GO" id="GO:0031966">
    <property type="term" value="C:mitochondrial membrane"/>
    <property type="evidence" value="ECO:0007669"/>
    <property type="project" value="UniProtKB-SubCell"/>
</dbReference>
<feature type="compositionally biased region" description="Low complexity" evidence="5">
    <location>
        <begin position="202"/>
        <end position="212"/>
    </location>
</feature>
<dbReference type="Gene3D" id="3.90.470.20">
    <property type="entry name" value="4'-phosphopantetheinyl transferase domain"/>
    <property type="match status" value="1"/>
</dbReference>
<dbReference type="OrthoDB" id="15433at2759"/>
<organism evidence="8 9">
    <name type="scientific">Rasamsonia emersonii (strain ATCC 16479 / CBS 393.64 / IMI 116815)</name>
    <dbReference type="NCBI Taxonomy" id="1408163"/>
    <lineage>
        <taxon>Eukaryota</taxon>
        <taxon>Fungi</taxon>
        <taxon>Dikarya</taxon>
        <taxon>Ascomycota</taxon>
        <taxon>Pezizomycotina</taxon>
        <taxon>Eurotiomycetes</taxon>
        <taxon>Eurotiomycetidae</taxon>
        <taxon>Eurotiales</taxon>
        <taxon>Trichocomaceae</taxon>
        <taxon>Rasamsonia</taxon>
    </lineage>
</organism>
<sequence>MVVYYQIAGRKVGSHVLAMATLGSLFGGVWLSTRGGDKKKQQGPPINASSKDEEQFIQEFLKNTEAEEKKAKQTNEHIVAVLLNGPPDQTMKPLPFPYALNIGTDVVHLPRILRLISRPRRKGNESYLERFTRRILTQQEQHDFHARFYRDNNTSPRGPTITTEMARWLAGRFAAKEAARKAAPGGAASVGWKNVLVRTENSDSGSDGSSSGRPEVVYLGDGEGDSVRLGKLSISHDGDYVVATVLAAG</sequence>
<dbReference type="InterPro" id="IPR008278">
    <property type="entry name" value="4-PPantetheinyl_Trfase_dom"/>
</dbReference>
<dbReference type="Pfam" id="PF01648">
    <property type="entry name" value="ACPS"/>
    <property type="match status" value="1"/>
</dbReference>
<dbReference type="SUPFAM" id="SSF56214">
    <property type="entry name" value="4'-phosphopantetheinyl transferase"/>
    <property type="match status" value="1"/>
</dbReference>
<dbReference type="GO" id="GO:0008897">
    <property type="term" value="F:holo-[acyl-carrier-protein] synthase activity"/>
    <property type="evidence" value="ECO:0007669"/>
    <property type="project" value="InterPro"/>
</dbReference>
<keyword evidence="9" id="KW-1185">Reference proteome</keyword>
<evidence type="ECO:0000313" key="9">
    <source>
        <dbReference type="Proteomes" id="UP000053958"/>
    </source>
</evidence>
<dbReference type="RefSeq" id="XP_013328733.1">
    <property type="nucleotide sequence ID" value="XM_013473279.1"/>
</dbReference>
<dbReference type="STRING" id="1408163.A0A0F4YWB5"/>
<dbReference type="PANTHER" id="PTHR28074:SF1">
    <property type="entry name" value="ATP SYNTHASE SUBUNIT K, MITOCHONDRIAL"/>
    <property type="match status" value="1"/>
</dbReference>
<feature type="domain" description="4'-phosphopantetheinyl transferase" evidence="7">
    <location>
        <begin position="102"/>
        <end position="244"/>
    </location>
</feature>
<comment type="caution">
    <text evidence="8">The sequence shown here is derived from an EMBL/GenBank/DDBJ whole genome shotgun (WGS) entry which is preliminary data.</text>
</comment>
<keyword evidence="2" id="KW-0808">Transferase</keyword>
<gene>
    <name evidence="8" type="ORF">T310_3861</name>
</gene>
<feature type="transmembrane region" description="Helical" evidence="6">
    <location>
        <begin position="12"/>
        <end position="31"/>
    </location>
</feature>
<evidence type="ECO:0000256" key="1">
    <source>
        <dbReference type="ARBA" id="ARBA00004325"/>
    </source>
</evidence>
<reference evidence="8 9" key="1">
    <citation type="submission" date="2015-04" db="EMBL/GenBank/DDBJ databases">
        <authorList>
            <person name="Heijne W.H."/>
            <person name="Fedorova N.D."/>
            <person name="Nierman W.C."/>
            <person name="Vollebregt A.W."/>
            <person name="Zhao Z."/>
            <person name="Wu L."/>
            <person name="Kumar M."/>
            <person name="Stam H."/>
            <person name="van den Berg M.A."/>
            <person name="Pel H.J."/>
        </authorList>
    </citation>
    <scope>NUCLEOTIDE SEQUENCE [LARGE SCALE GENOMIC DNA]</scope>
    <source>
        <strain evidence="8 9">CBS 393.64</strain>
    </source>
</reference>
<evidence type="ECO:0000256" key="5">
    <source>
        <dbReference type="SAM" id="MobiDB-lite"/>
    </source>
</evidence>
<dbReference type="Proteomes" id="UP000053958">
    <property type="component" value="Unassembled WGS sequence"/>
</dbReference>
<dbReference type="InterPro" id="IPR021278">
    <property type="entry name" value="ATP19"/>
</dbReference>
<dbReference type="InterPro" id="IPR002582">
    <property type="entry name" value="ACPS"/>
</dbReference>
<proteinExistence type="inferred from homology"/>
<evidence type="ECO:0000259" key="7">
    <source>
        <dbReference type="Pfam" id="PF01648"/>
    </source>
</evidence>
<keyword evidence="4 6" id="KW-0472">Membrane</keyword>
<dbReference type="GeneID" id="25316210"/>
<dbReference type="AlphaFoldDB" id="A0A0F4YWB5"/>
<dbReference type="PANTHER" id="PTHR28074">
    <property type="entry name" value="ATP SYNTHASE SUBUNIT K, MITOCHONDRIAL"/>
    <property type="match status" value="1"/>
</dbReference>
<keyword evidence="6" id="KW-1133">Transmembrane helix</keyword>
<evidence type="ECO:0000256" key="2">
    <source>
        <dbReference type="ARBA" id="ARBA00022679"/>
    </source>
</evidence>
<dbReference type="GO" id="GO:0015986">
    <property type="term" value="P:proton motive force-driven ATP synthesis"/>
    <property type="evidence" value="ECO:0007669"/>
    <property type="project" value="TreeGrafter"/>
</dbReference>
<dbReference type="Pfam" id="PF11022">
    <property type="entry name" value="ATP19"/>
    <property type="match status" value="1"/>
</dbReference>